<accession>A0A7S3LMY4</accession>
<protein>
    <submittedName>
        <fullName evidence="3">Uncharacterized protein</fullName>
    </submittedName>
</protein>
<evidence type="ECO:0000313" key="3">
    <source>
        <dbReference type="EMBL" id="CAE0436559.1"/>
    </source>
</evidence>
<dbReference type="AlphaFoldDB" id="A0A7S3LMY4"/>
<dbReference type="SUPFAM" id="SSF52540">
    <property type="entry name" value="P-loop containing nucleoside triphosphate hydrolases"/>
    <property type="match status" value="1"/>
</dbReference>
<sequence>MVRKSPRHKIGLGRVQTWLLILLFFSVATFLISLQDQFKNPASDSYSFSRTSSGASAENLRRQHRADVERIHAPVQLKTNSYTTSNSSSSISKSSSSKSPNGTNSMEAMSSRFRLNVDSWHDVGQGQCHHFEAGPANANEEYPDVLKKQAYSDKTRFVFILGIEGTGHHMFHSVLRECPTCTCPVGINGNADHGGFAVSSYKHDYGVFGSKEGKDGVKKHVNMFTDGLLKSLEEYYKDDEGRFKATDTTTFFINSYKDEGETGRCTLWQDWSSYSEISYPNFGGRCRRWQIPDVRILAEMFESQGVDFRVVVLVRDALDLLISNAVHRKWERWSVIAPQYISILNDNILKSQLLRLDPNFFRCIDYDNLPDIPVELGEFLNIDNQMGSDWTLAKSFKEHFVDKRKDPKANALKTKERLQYSAADTRKYHETLNSATEKLRTLCHL</sequence>
<organism evidence="3">
    <name type="scientific">Aplanochytrium stocchinoi</name>
    <dbReference type="NCBI Taxonomy" id="215587"/>
    <lineage>
        <taxon>Eukaryota</taxon>
        <taxon>Sar</taxon>
        <taxon>Stramenopiles</taxon>
        <taxon>Bigyra</taxon>
        <taxon>Labyrinthulomycetes</taxon>
        <taxon>Thraustochytrida</taxon>
        <taxon>Thraustochytriidae</taxon>
        <taxon>Aplanochytrium</taxon>
    </lineage>
</organism>
<dbReference type="InterPro" id="IPR027417">
    <property type="entry name" value="P-loop_NTPase"/>
</dbReference>
<evidence type="ECO:0000256" key="2">
    <source>
        <dbReference type="SAM" id="Phobius"/>
    </source>
</evidence>
<dbReference type="EMBL" id="HBIN01009166">
    <property type="protein sequence ID" value="CAE0436559.1"/>
    <property type="molecule type" value="Transcribed_RNA"/>
</dbReference>
<keyword evidence="2" id="KW-1133">Transmembrane helix</keyword>
<feature type="compositionally biased region" description="Low complexity" evidence="1">
    <location>
        <begin position="78"/>
        <end position="105"/>
    </location>
</feature>
<reference evidence="3" key="1">
    <citation type="submission" date="2021-01" db="EMBL/GenBank/DDBJ databases">
        <authorList>
            <person name="Corre E."/>
            <person name="Pelletier E."/>
            <person name="Niang G."/>
            <person name="Scheremetjew M."/>
            <person name="Finn R."/>
            <person name="Kale V."/>
            <person name="Holt S."/>
            <person name="Cochrane G."/>
            <person name="Meng A."/>
            <person name="Brown T."/>
            <person name="Cohen L."/>
        </authorList>
    </citation>
    <scope>NUCLEOTIDE SEQUENCE</scope>
    <source>
        <strain evidence="3">GSBS06</strain>
    </source>
</reference>
<evidence type="ECO:0000256" key="1">
    <source>
        <dbReference type="SAM" id="MobiDB-lite"/>
    </source>
</evidence>
<proteinExistence type="predicted"/>
<feature type="region of interest" description="Disordered" evidence="1">
    <location>
        <begin position="49"/>
        <end position="107"/>
    </location>
</feature>
<feature type="compositionally biased region" description="Basic and acidic residues" evidence="1">
    <location>
        <begin position="59"/>
        <end position="72"/>
    </location>
</feature>
<name>A0A7S3LMY4_9STRA</name>
<keyword evidence="2" id="KW-0472">Membrane</keyword>
<feature type="transmembrane region" description="Helical" evidence="2">
    <location>
        <begin position="12"/>
        <end position="34"/>
    </location>
</feature>
<gene>
    <name evidence="3" type="ORF">ASTO00021_LOCUS6817</name>
</gene>
<dbReference type="Gene3D" id="3.40.50.300">
    <property type="entry name" value="P-loop containing nucleotide triphosphate hydrolases"/>
    <property type="match status" value="1"/>
</dbReference>
<keyword evidence="2" id="KW-0812">Transmembrane</keyword>